<comment type="caution">
    <text evidence="2">The sequence shown here is derived from an EMBL/GenBank/DDBJ whole genome shotgun (WGS) entry which is preliminary data.</text>
</comment>
<reference evidence="2" key="1">
    <citation type="submission" date="2016-10" db="EMBL/GenBank/DDBJ databases">
        <title>Sequence of Gallionella enrichment culture.</title>
        <authorList>
            <person name="Poehlein A."/>
            <person name="Muehling M."/>
            <person name="Daniel R."/>
        </authorList>
    </citation>
    <scope>NUCLEOTIDE SEQUENCE</scope>
</reference>
<protein>
    <submittedName>
        <fullName evidence="2">Uncharacterized protein</fullName>
    </submittedName>
</protein>
<dbReference type="AlphaFoldDB" id="A0A1J5PY76"/>
<feature type="compositionally biased region" description="Low complexity" evidence="1">
    <location>
        <begin position="128"/>
        <end position="140"/>
    </location>
</feature>
<feature type="region of interest" description="Disordered" evidence="1">
    <location>
        <begin position="1"/>
        <end position="70"/>
    </location>
</feature>
<name>A0A1J5PY76_9ZZZZ</name>
<feature type="compositionally biased region" description="Low complexity" evidence="1">
    <location>
        <begin position="23"/>
        <end position="32"/>
    </location>
</feature>
<organism evidence="2">
    <name type="scientific">mine drainage metagenome</name>
    <dbReference type="NCBI Taxonomy" id="410659"/>
    <lineage>
        <taxon>unclassified sequences</taxon>
        <taxon>metagenomes</taxon>
        <taxon>ecological metagenomes</taxon>
    </lineage>
</organism>
<sequence length="179" mass="18386">MAVAPPRSSLARERRNPSTPWRAAATAGASSAVEVREIVTTRPPGASRRSTAASAATGAARSSGCSTSDRTRTTAFTVSVVATCRWTSRSHPGVSAVPPVPPVPARSCASASASGCGVLAPSWPPRPITSTGPSTSGSPARWRRSGAGRGRPSCFASFLVNPELTRCRYVSVMPPPGSR</sequence>
<gene>
    <name evidence="2" type="ORF">GALL_498250</name>
</gene>
<evidence type="ECO:0000313" key="2">
    <source>
        <dbReference type="EMBL" id="OIQ68581.1"/>
    </source>
</evidence>
<feature type="region of interest" description="Disordered" evidence="1">
    <location>
        <begin position="122"/>
        <end position="150"/>
    </location>
</feature>
<dbReference type="EMBL" id="MLJW01005223">
    <property type="protein sequence ID" value="OIQ68581.1"/>
    <property type="molecule type" value="Genomic_DNA"/>
</dbReference>
<evidence type="ECO:0000256" key="1">
    <source>
        <dbReference type="SAM" id="MobiDB-lite"/>
    </source>
</evidence>
<accession>A0A1J5PY76</accession>
<feature type="compositionally biased region" description="Low complexity" evidence="1">
    <location>
        <begin position="45"/>
        <end position="68"/>
    </location>
</feature>
<proteinExistence type="predicted"/>